<name>A0ABD5E988_9ACTN</name>
<dbReference type="GO" id="GO:0016491">
    <property type="term" value="F:oxidoreductase activity"/>
    <property type="evidence" value="ECO:0007669"/>
    <property type="project" value="UniProtKB-KW"/>
</dbReference>
<evidence type="ECO:0000313" key="4">
    <source>
        <dbReference type="Proteomes" id="UP001183607"/>
    </source>
</evidence>
<dbReference type="InterPro" id="IPR020904">
    <property type="entry name" value="Sc_DH/Rdtase_CS"/>
</dbReference>
<dbReference type="FunFam" id="3.40.50.720:FF:000084">
    <property type="entry name" value="Short-chain dehydrogenase reductase"/>
    <property type="match status" value="1"/>
</dbReference>
<evidence type="ECO:0000256" key="2">
    <source>
        <dbReference type="ARBA" id="ARBA00023002"/>
    </source>
</evidence>
<evidence type="ECO:0000256" key="1">
    <source>
        <dbReference type="ARBA" id="ARBA00006484"/>
    </source>
</evidence>
<dbReference type="InterPro" id="IPR036291">
    <property type="entry name" value="NAD(P)-bd_dom_sf"/>
</dbReference>
<organism evidence="3 4">
    <name type="scientific">Streptomyces evansiae</name>
    <dbReference type="NCBI Taxonomy" id="3075535"/>
    <lineage>
        <taxon>Bacteria</taxon>
        <taxon>Bacillati</taxon>
        <taxon>Actinomycetota</taxon>
        <taxon>Actinomycetes</taxon>
        <taxon>Kitasatosporales</taxon>
        <taxon>Streptomycetaceae</taxon>
        <taxon>Streptomyces</taxon>
    </lineage>
</organism>
<dbReference type="Gene3D" id="3.40.50.720">
    <property type="entry name" value="NAD(P)-binding Rossmann-like Domain"/>
    <property type="match status" value="1"/>
</dbReference>
<dbReference type="RefSeq" id="WP_007824361.1">
    <property type="nucleotide sequence ID" value="NZ_JAVRER010000032.1"/>
</dbReference>
<dbReference type="PRINTS" id="PR00080">
    <property type="entry name" value="SDRFAMILY"/>
</dbReference>
<evidence type="ECO:0000313" key="3">
    <source>
        <dbReference type="EMBL" id="MDT0417762.1"/>
    </source>
</evidence>
<dbReference type="InterPro" id="IPR002347">
    <property type="entry name" value="SDR_fam"/>
</dbReference>
<comment type="similarity">
    <text evidence="1">Belongs to the short-chain dehydrogenases/reductases (SDR) family.</text>
</comment>
<dbReference type="CDD" id="cd05233">
    <property type="entry name" value="SDR_c"/>
    <property type="match status" value="1"/>
</dbReference>
<dbReference type="Proteomes" id="UP001183607">
    <property type="component" value="Unassembled WGS sequence"/>
</dbReference>
<dbReference type="AlphaFoldDB" id="A0ABD5E988"/>
<gene>
    <name evidence="3" type="ORF">RM574_19960</name>
</gene>
<keyword evidence="2" id="KW-0560">Oxidoreductase</keyword>
<accession>A0ABD5E988</accession>
<comment type="caution">
    <text evidence="3">The sequence shown here is derived from an EMBL/GenBank/DDBJ whole genome shotgun (WGS) entry which is preliminary data.</text>
</comment>
<dbReference type="PANTHER" id="PTHR43639:SF1">
    <property type="entry name" value="SHORT-CHAIN DEHYDROGENASE_REDUCTASE FAMILY PROTEIN"/>
    <property type="match status" value="1"/>
</dbReference>
<dbReference type="EMBL" id="JAVRER010000032">
    <property type="protein sequence ID" value="MDT0417762.1"/>
    <property type="molecule type" value="Genomic_DNA"/>
</dbReference>
<protein>
    <submittedName>
        <fullName evidence="3">SDR family oxidoreductase</fullName>
    </submittedName>
</protein>
<dbReference type="SUPFAM" id="SSF51735">
    <property type="entry name" value="NAD(P)-binding Rossmann-fold domains"/>
    <property type="match status" value="1"/>
</dbReference>
<proteinExistence type="inferred from homology"/>
<dbReference type="PANTHER" id="PTHR43639">
    <property type="entry name" value="OXIDOREDUCTASE, SHORT-CHAIN DEHYDROGENASE/REDUCTASE FAMILY (AFU_ORTHOLOGUE AFUA_5G02870)"/>
    <property type="match status" value="1"/>
</dbReference>
<dbReference type="PRINTS" id="PR00081">
    <property type="entry name" value="GDHRDH"/>
</dbReference>
<dbReference type="Pfam" id="PF13561">
    <property type="entry name" value="adh_short_C2"/>
    <property type="match status" value="1"/>
</dbReference>
<sequence>MNGLEGKAALVTGGSRGIGEAVVRRLSAEGARVAFTYVRDEARAAALVKDLDGPALALRADSADPAAVRGAVAETVRAFGGLDVLVNNAGAFHVGALADLGDAEIEQTLAVNVRAPYEAARAAAPHLPEGGRIITIGSNTAVRLPFPGFALYAMSKTALVGLTKGLARELGPRGITATLVHPGPTDTDANPASSAQAPTVAALTALDRYAAPHEIAATVAFLCGPDATYVTGAEIAVDGGWGA</sequence>
<reference evidence="4" key="1">
    <citation type="submission" date="2023-07" db="EMBL/GenBank/DDBJ databases">
        <title>30 novel species of actinomycetes from the DSMZ collection.</title>
        <authorList>
            <person name="Nouioui I."/>
        </authorList>
    </citation>
    <scope>NUCLEOTIDE SEQUENCE [LARGE SCALE GENOMIC DNA]</scope>
    <source>
        <strain evidence="4">DSM 41982</strain>
    </source>
</reference>
<dbReference type="PROSITE" id="PS00061">
    <property type="entry name" value="ADH_SHORT"/>
    <property type="match status" value="1"/>
</dbReference>